<feature type="transmembrane region" description="Helical" evidence="1">
    <location>
        <begin position="234"/>
        <end position="256"/>
    </location>
</feature>
<dbReference type="AlphaFoldDB" id="A0A8T2JUD8"/>
<dbReference type="Pfam" id="PF05510">
    <property type="entry name" value="Sarcoglycan_2"/>
    <property type="match status" value="1"/>
</dbReference>
<comment type="caution">
    <text evidence="4">The sequence shown here is derived from an EMBL/GenBank/DDBJ whole genome shotgun (WGS) entry which is preliminary data.</text>
</comment>
<keyword evidence="1" id="KW-0812">Transmembrane</keyword>
<dbReference type="EMBL" id="JAACNH010000003">
    <property type="protein sequence ID" value="KAG8446907.1"/>
    <property type="molecule type" value="Genomic_DNA"/>
</dbReference>
<feature type="non-terminal residue" evidence="4">
    <location>
        <position position="334"/>
    </location>
</feature>
<dbReference type="InterPro" id="IPR048346">
    <property type="entry name" value="Sarcoglycan_N"/>
</dbReference>
<feature type="domain" description="Sarcoglycan alpha/epsilon second" evidence="3">
    <location>
        <begin position="77"/>
        <end position="195"/>
    </location>
</feature>
<feature type="domain" description="Sarcoglycan alpha/epsilon N-terminal" evidence="2">
    <location>
        <begin position="5"/>
        <end position="67"/>
    </location>
</feature>
<keyword evidence="5" id="KW-1185">Reference proteome</keyword>
<name>A0A8T2JUD8_9PIPI</name>
<dbReference type="Pfam" id="PF20989">
    <property type="entry name" value="Sarcoglycan_2_C"/>
    <property type="match status" value="1"/>
</dbReference>
<protein>
    <recommendedName>
        <fullName evidence="6">Sarcoglycan alpha</fullName>
    </recommendedName>
</protein>
<keyword evidence="1" id="KW-0472">Membrane</keyword>
<dbReference type="GO" id="GO:0016012">
    <property type="term" value="C:sarcoglycan complex"/>
    <property type="evidence" value="ECO:0007669"/>
    <property type="project" value="InterPro"/>
</dbReference>
<evidence type="ECO:0000259" key="2">
    <source>
        <dbReference type="Pfam" id="PF05510"/>
    </source>
</evidence>
<proteinExistence type="predicted"/>
<evidence type="ECO:0008006" key="6">
    <source>
        <dbReference type="Google" id="ProtNLM"/>
    </source>
</evidence>
<organism evidence="4 5">
    <name type="scientific">Hymenochirus boettgeri</name>
    <name type="common">Congo dwarf clawed frog</name>
    <dbReference type="NCBI Taxonomy" id="247094"/>
    <lineage>
        <taxon>Eukaryota</taxon>
        <taxon>Metazoa</taxon>
        <taxon>Chordata</taxon>
        <taxon>Craniata</taxon>
        <taxon>Vertebrata</taxon>
        <taxon>Euteleostomi</taxon>
        <taxon>Amphibia</taxon>
        <taxon>Batrachia</taxon>
        <taxon>Anura</taxon>
        <taxon>Pipoidea</taxon>
        <taxon>Pipidae</taxon>
        <taxon>Pipinae</taxon>
        <taxon>Hymenochirus</taxon>
    </lineage>
</organism>
<dbReference type="InterPro" id="IPR048347">
    <property type="entry name" value="Sarcoglycan_C"/>
</dbReference>
<evidence type="ECO:0000256" key="1">
    <source>
        <dbReference type="SAM" id="Phobius"/>
    </source>
</evidence>
<gene>
    <name evidence="4" type="ORF">GDO86_014380</name>
</gene>
<reference evidence="4" key="1">
    <citation type="thesis" date="2020" institute="ProQuest LLC" country="789 East Eisenhower Parkway, Ann Arbor, MI, USA">
        <title>Comparative Genomics and Chromosome Evolution.</title>
        <authorList>
            <person name="Mudd A.B."/>
        </authorList>
    </citation>
    <scope>NUCLEOTIDE SEQUENCE</scope>
    <source>
        <strain evidence="4">Female2</strain>
        <tissue evidence="4">Blood</tissue>
    </source>
</reference>
<evidence type="ECO:0000259" key="3">
    <source>
        <dbReference type="Pfam" id="PF20989"/>
    </source>
</evidence>
<sequence length="334" mass="38105">PNYIDPMTFNANLEGFPDLPRWLRYTQRSPRQTAYLYGSPTDVGRQVIEVTAYNRNTYETIRHKIFLSIRPATDFQTPFQAEFRIFNWDVEELLPSKAQFEFKGPLEDVWVSQRLKVINITSALDKGGRVPLPLPGRKEGVYIKVGSDAPFPACLLDTLSPQIQQFCQEGQRTFFLCNVLLKQFHIDWCNVSLTDGFKTPIPSSSYRGLGILDDGGEFNPPLETLELKSYLSDYLLTILLPSLLALLLFVMLFYIMCCRREGVDKRDSATSDIQLVHQQTIFSNTEELRQMASTRDVPRPLSTLPMFNARTGQRAPPLQLPEDSAHVPLILSQH</sequence>
<accession>A0A8T2JUD8</accession>
<dbReference type="InterPro" id="IPR008908">
    <property type="entry name" value="Sarcoglycan_alpha/epsilon"/>
</dbReference>
<dbReference type="OrthoDB" id="10019906at2759"/>
<dbReference type="Proteomes" id="UP000812440">
    <property type="component" value="Chromosome 8_10"/>
</dbReference>
<dbReference type="PANTHER" id="PTHR10132">
    <property type="entry name" value="ALPHA-/EPSILON-SARCOGLYCAN FAMILY MEMBER"/>
    <property type="match status" value="1"/>
</dbReference>
<keyword evidence="1" id="KW-1133">Transmembrane helix</keyword>
<evidence type="ECO:0000313" key="5">
    <source>
        <dbReference type="Proteomes" id="UP000812440"/>
    </source>
</evidence>
<dbReference type="PANTHER" id="PTHR10132:SF16">
    <property type="entry name" value="ALPHA-SARCOGLYCAN"/>
    <property type="match status" value="1"/>
</dbReference>
<evidence type="ECO:0000313" key="4">
    <source>
        <dbReference type="EMBL" id="KAG8446907.1"/>
    </source>
</evidence>